<keyword evidence="2" id="KW-0812">Transmembrane</keyword>
<dbReference type="EMBL" id="BJNW01000002">
    <property type="protein sequence ID" value="GEC98167.1"/>
    <property type="molecule type" value="Genomic_DNA"/>
</dbReference>
<evidence type="ECO:0000256" key="1">
    <source>
        <dbReference type="SAM" id="MobiDB-lite"/>
    </source>
</evidence>
<evidence type="ECO:0000313" key="4">
    <source>
        <dbReference type="Proteomes" id="UP000315730"/>
    </source>
</evidence>
<name>A0A4Y4D4F5_KOCVA</name>
<dbReference type="AlphaFoldDB" id="A0A4Y4D4F5"/>
<accession>A0A4Y4D4F5</accession>
<feature type="region of interest" description="Disordered" evidence="1">
    <location>
        <begin position="22"/>
        <end position="46"/>
    </location>
</feature>
<evidence type="ECO:0000256" key="2">
    <source>
        <dbReference type="SAM" id="Phobius"/>
    </source>
</evidence>
<comment type="caution">
    <text evidence="3">The sequence shown here is derived from an EMBL/GenBank/DDBJ whole genome shotgun (WGS) entry which is preliminary data.</text>
</comment>
<sequence length="116" mass="12084">MEPVCAHPTGSVPAVVVASASVHPTGSTGESVTRPTGPPARVRRPGRKPLARVGYPVAIVLAVLGLVVQFSEGLGFVGHPTEAALGLINVSFVVTVWQAEHERRHSGENSHGGPRR</sequence>
<dbReference type="Proteomes" id="UP000315730">
    <property type="component" value="Unassembled WGS sequence"/>
</dbReference>
<protein>
    <submittedName>
        <fullName evidence="3">Uncharacterized protein</fullName>
    </submittedName>
</protein>
<feature type="transmembrane region" description="Helical" evidence="2">
    <location>
        <begin position="53"/>
        <end position="71"/>
    </location>
</feature>
<feature type="transmembrane region" description="Helical" evidence="2">
    <location>
        <begin position="83"/>
        <end position="99"/>
    </location>
</feature>
<feature type="compositionally biased region" description="Polar residues" evidence="1">
    <location>
        <begin position="24"/>
        <end position="34"/>
    </location>
</feature>
<keyword evidence="4" id="KW-1185">Reference proteome</keyword>
<keyword evidence="2" id="KW-1133">Transmembrane helix</keyword>
<reference evidence="3 4" key="1">
    <citation type="submission" date="2019-06" db="EMBL/GenBank/DDBJ databases">
        <title>Whole genome shotgun sequence of Kocuria varians NBRC 15358.</title>
        <authorList>
            <person name="Hosoyama A."/>
            <person name="Uohara A."/>
            <person name="Ohji S."/>
            <person name="Ichikawa N."/>
        </authorList>
    </citation>
    <scope>NUCLEOTIDE SEQUENCE [LARGE SCALE GENOMIC DNA]</scope>
    <source>
        <strain evidence="3 4">NBRC 15358</strain>
    </source>
</reference>
<organism evidence="3 4">
    <name type="scientific">Kocuria varians</name>
    <name type="common">Micrococcus varians</name>
    <dbReference type="NCBI Taxonomy" id="1272"/>
    <lineage>
        <taxon>Bacteria</taxon>
        <taxon>Bacillati</taxon>
        <taxon>Actinomycetota</taxon>
        <taxon>Actinomycetes</taxon>
        <taxon>Micrococcales</taxon>
        <taxon>Micrococcaceae</taxon>
        <taxon>Kocuria</taxon>
    </lineage>
</organism>
<evidence type="ECO:0000313" key="3">
    <source>
        <dbReference type="EMBL" id="GEC98167.1"/>
    </source>
</evidence>
<gene>
    <name evidence="3" type="ORF">KVA01_03220</name>
</gene>
<proteinExistence type="predicted"/>
<keyword evidence="2" id="KW-0472">Membrane</keyword>